<evidence type="ECO:0000256" key="2">
    <source>
        <dbReference type="ARBA" id="ARBA00022840"/>
    </source>
</evidence>
<protein>
    <submittedName>
        <fullName evidence="4">Phage primase</fullName>
    </submittedName>
</protein>
<dbReference type="InterPro" id="IPR027417">
    <property type="entry name" value="P-loop_NTPase"/>
</dbReference>
<comment type="caution">
    <text evidence="4">The sequence shown here is derived from an EMBL/GenBank/DDBJ whole genome shotgun (WGS) entry which is preliminary data.</text>
</comment>
<feature type="non-terminal residue" evidence="4">
    <location>
        <position position="433"/>
    </location>
</feature>
<keyword evidence="2" id="KW-0067">ATP-binding</keyword>
<dbReference type="Pfam" id="PF19263">
    <property type="entry name" value="DUF5906"/>
    <property type="match status" value="1"/>
</dbReference>
<dbReference type="PROSITE" id="PS51206">
    <property type="entry name" value="SF3_HELICASE_1"/>
    <property type="match status" value="1"/>
</dbReference>
<evidence type="ECO:0000256" key="1">
    <source>
        <dbReference type="ARBA" id="ARBA00022741"/>
    </source>
</evidence>
<sequence length="433" mass="48125">MPNHVDPEDAMRPGKDYTAEQLNGLLALLNSKYDLRGGDIDTHPVLGGIRFSEPPALDTADRWLTDSGPIAEAAKTSTGRPIWPIGYQKAVTAIVEGRYRCCEDDPDTFYALDRPDDGVEAMSSYHVLDFAVELEVRTSGRVREIERALKAMIRLMPRLRPDLYAPVRRGARIHTPSGRQAVMYVKDGRPTLVRAQDGSDGVPYIVDVEVPEEALPGSDKDWRIMCGRVHQWMRFVTKTEASAMNLALYWAYPIMAPRMENLWCFYGDGGNGKGMLMKSFKDVFGRWCGDIDIERLAEGGFDGGNEAGKLTDALWVFDPESDMSDAKCARAMKRIATGDPFTARYGGGVAYEVRPHCGFMAATNLPPYKEATRAFERRLVEVNAYDGHLPAEFAPMADWLDNRHGAVELLLTSANLWAGGYKLDLDESIGTLT</sequence>
<dbReference type="InterPro" id="IPR014015">
    <property type="entry name" value="Helicase_SF3_DNA-vir"/>
</dbReference>
<evidence type="ECO:0000313" key="4">
    <source>
        <dbReference type="EMBL" id="PAC72623.1"/>
    </source>
</evidence>
<dbReference type="Proteomes" id="UP000216789">
    <property type="component" value="Unassembled WGS sequence"/>
</dbReference>
<evidence type="ECO:0000313" key="5">
    <source>
        <dbReference type="Proteomes" id="UP000216789"/>
    </source>
</evidence>
<dbReference type="GO" id="GO:0005524">
    <property type="term" value="F:ATP binding"/>
    <property type="evidence" value="ECO:0007669"/>
    <property type="project" value="UniProtKB-KW"/>
</dbReference>
<keyword evidence="1" id="KW-0547">Nucleotide-binding</keyword>
<dbReference type="RefSeq" id="WP_143249431.1">
    <property type="nucleotide sequence ID" value="NZ_MNLB01000026.1"/>
</dbReference>
<dbReference type="InterPro" id="IPR045455">
    <property type="entry name" value="NrS-1_pol-like_helicase"/>
</dbReference>
<accession>A0A267WJ22</accession>
<name>A0A267WJ22_BIFPS</name>
<proteinExistence type="predicted"/>
<dbReference type="EMBL" id="MNLB01000026">
    <property type="protein sequence ID" value="PAC72623.1"/>
    <property type="molecule type" value="Genomic_DNA"/>
</dbReference>
<gene>
    <name evidence="4" type="ORF">BPS1E_1891</name>
</gene>
<organism evidence="4 5">
    <name type="scientific">Bifidobacterium pseudocatenulatum</name>
    <dbReference type="NCBI Taxonomy" id="28026"/>
    <lineage>
        <taxon>Bacteria</taxon>
        <taxon>Bacillati</taxon>
        <taxon>Actinomycetota</taxon>
        <taxon>Actinomycetes</taxon>
        <taxon>Bifidobacteriales</taxon>
        <taxon>Bifidobacteriaceae</taxon>
        <taxon>Bifidobacterium</taxon>
    </lineage>
</organism>
<dbReference type="Gene3D" id="3.40.50.300">
    <property type="entry name" value="P-loop containing nucleotide triphosphate hydrolases"/>
    <property type="match status" value="1"/>
</dbReference>
<evidence type="ECO:0000259" key="3">
    <source>
        <dbReference type="PROSITE" id="PS51206"/>
    </source>
</evidence>
<feature type="domain" description="SF3 helicase" evidence="3">
    <location>
        <begin position="221"/>
        <end position="402"/>
    </location>
</feature>
<reference evidence="4 5" key="1">
    <citation type="journal article" date="2017" name="ISME J.">
        <title>Unveiling bifidobacterial biogeography across the mammalian branch of the tree of life.</title>
        <authorList>
            <person name="Milani C."/>
            <person name="Mangifesta M."/>
            <person name="Mancabelli L."/>
            <person name="Lugli G.A."/>
            <person name="James K."/>
            <person name="Duranti S."/>
            <person name="Turroni F."/>
            <person name="Ferrario C."/>
            <person name="Ossiprandi M.C."/>
            <person name="van Sinderen D."/>
            <person name="Ventura M."/>
        </authorList>
    </citation>
    <scope>NUCLEOTIDE SEQUENCE [LARGE SCALE GENOMIC DNA]</scope>
    <source>
        <strain evidence="4 5">1E</strain>
    </source>
</reference>
<dbReference type="AlphaFoldDB" id="A0A267WJ22"/>